<proteinExistence type="predicted"/>
<dbReference type="Gene3D" id="3.30.465.10">
    <property type="match status" value="1"/>
</dbReference>
<evidence type="ECO:0000259" key="1">
    <source>
        <dbReference type="PROSITE" id="PS51387"/>
    </source>
</evidence>
<dbReference type="InterPro" id="IPR002346">
    <property type="entry name" value="Mopterin_DH_FAD-bd"/>
</dbReference>
<evidence type="ECO:0000313" key="3">
    <source>
        <dbReference type="Proteomes" id="UP000254821"/>
    </source>
</evidence>
<dbReference type="InterPro" id="IPR016166">
    <property type="entry name" value="FAD-bd_PCMH"/>
</dbReference>
<dbReference type="GO" id="GO:0071949">
    <property type="term" value="F:FAD binding"/>
    <property type="evidence" value="ECO:0007669"/>
    <property type="project" value="InterPro"/>
</dbReference>
<dbReference type="AlphaFoldDB" id="A0A377PQ64"/>
<evidence type="ECO:0000313" key="2">
    <source>
        <dbReference type="EMBL" id="STQ82350.1"/>
    </source>
</evidence>
<name>A0A377PQ64_HAFAL</name>
<accession>A0A377PQ64</accession>
<dbReference type="PANTHER" id="PTHR42659">
    <property type="entry name" value="XANTHINE DEHYDROGENASE SUBUNIT C-RELATED"/>
    <property type="match status" value="1"/>
</dbReference>
<reference evidence="2 3" key="1">
    <citation type="submission" date="2018-06" db="EMBL/GenBank/DDBJ databases">
        <authorList>
            <consortium name="Pathogen Informatics"/>
            <person name="Doyle S."/>
        </authorList>
    </citation>
    <scope>NUCLEOTIDE SEQUENCE [LARGE SCALE GENOMIC DNA]</scope>
    <source>
        <strain evidence="2 3">NCTC8105</strain>
    </source>
</reference>
<dbReference type="InterPro" id="IPR016169">
    <property type="entry name" value="FAD-bd_PCMH_sub2"/>
</dbReference>
<dbReference type="GO" id="GO:0016491">
    <property type="term" value="F:oxidoreductase activity"/>
    <property type="evidence" value="ECO:0007669"/>
    <property type="project" value="InterPro"/>
</dbReference>
<dbReference type="SUPFAM" id="SSF56176">
    <property type="entry name" value="FAD-binding/transporter-associated domain-like"/>
    <property type="match status" value="1"/>
</dbReference>
<dbReference type="InterPro" id="IPR036318">
    <property type="entry name" value="FAD-bd_PCMH-like_sf"/>
</dbReference>
<dbReference type="PANTHER" id="PTHR42659:SF9">
    <property type="entry name" value="XANTHINE DEHYDROGENASE FAD-BINDING SUBUNIT XDHB-RELATED"/>
    <property type="match status" value="1"/>
</dbReference>
<protein>
    <submittedName>
        <fullName evidence="2">Putative oxidoreductase</fullName>
    </submittedName>
</protein>
<dbReference type="PROSITE" id="PS51387">
    <property type="entry name" value="FAD_PCMH"/>
    <property type="match status" value="1"/>
</dbReference>
<dbReference type="InterPro" id="IPR051312">
    <property type="entry name" value="Diverse_Substr_Oxidored"/>
</dbReference>
<sequence length="130" mass="14758">MRRRPKRQRSLVSLYQSSDLIRVSLQQGKLHIGSQATLQRLIDTPLIPDALRHALGFIYSRHLRNQATLAGEIVAKQKERVLLPVLLVLDAQVVTATGETLNLEEYLDNDRDDLLLEVILPRSIPKLFNA</sequence>
<dbReference type="Proteomes" id="UP000254821">
    <property type="component" value="Unassembled WGS sequence"/>
</dbReference>
<feature type="domain" description="FAD-binding PCMH-type" evidence="1">
    <location>
        <begin position="1"/>
        <end position="125"/>
    </location>
</feature>
<organism evidence="2 3">
    <name type="scientific">Hafnia alvei</name>
    <dbReference type="NCBI Taxonomy" id="569"/>
    <lineage>
        <taxon>Bacteria</taxon>
        <taxon>Pseudomonadati</taxon>
        <taxon>Pseudomonadota</taxon>
        <taxon>Gammaproteobacteria</taxon>
        <taxon>Enterobacterales</taxon>
        <taxon>Hafniaceae</taxon>
        <taxon>Hafnia</taxon>
    </lineage>
</organism>
<gene>
    <name evidence="2" type="ORF">NCTC8105_04561</name>
</gene>
<dbReference type="EMBL" id="UGHP01000001">
    <property type="protein sequence ID" value="STQ82350.1"/>
    <property type="molecule type" value="Genomic_DNA"/>
</dbReference>
<dbReference type="Pfam" id="PF00941">
    <property type="entry name" value="FAD_binding_5"/>
    <property type="match status" value="1"/>
</dbReference>